<sequence length="358" mass="39936">MNEIIQLNDIAKVTVANLKEWSATHDPAKLVPFIDGRAIRGNYPEEIHPHDGRLYFHLKITAANTELWTDLLGAPDSIQRPVRFSVGLEDHSPFDSVYDEGHRVQMMVVPPVSGATAMIVALLTLVLFVRLARKTSIIRDPGPDPADGRAKAYNLGRTQMAFWFFLIYVSYLVIWLVTDRLDTITPSLLGLMGISAGTALSEALIDSSKDAARSEQRRELSAERQALGQSVADLQSRRAELDSTTATSSDDRVNRDSLDQQIQQGRMRLAQTDQQFSSLESTKSARATRGFLRDVMADRHGYSFHRFQIFAWTIVLGIMFMSSVYNSLAMPEFSATLLGLMGLSSGTYIGFKFPEKQD</sequence>
<feature type="region of interest" description="Disordered" evidence="1">
    <location>
        <begin position="229"/>
        <end position="255"/>
    </location>
</feature>
<gene>
    <name evidence="3" type="ORF">AZ78_5009</name>
</gene>
<feature type="transmembrane region" description="Helical" evidence="2">
    <location>
        <begin position="184"/>
        <end position="205"/>
    </location>
</feature>
<comment type="caution">
    <text evidence="3">The sequence shown here is derived from an EMBL/GenBank/DDBJ whole genome shotgun (WGS) entry which is preliminary data.</text>
</comment>
<evidence type="ECO:0000256" key="1">
    <source>
        <dbReference type="SAM" id="MobiDB-lite"/>
    </source>
</evidence>
<dbReference type="Proteomes" id="UP000023435">
    <property type="component" value="Unassembled WGS sequence"/>
</dbReference>
<organism evidence="3 4">
    <name type="scientific">Lysobacter capsici AZ78</name>
    <dbReference type="NCBI Taxonomy" id="1444315"/>
    <lineage>
        <taxon>Bacteria</taxon>
        <taxon>Pseudomonadati</taxon>
        <taxon>Pseudomonadota</taxon>
        <taxon>Gammaproteobacteria</taxon>
        <taxon>Lysobacterales</taxon>
        <taxon>Lysobacteraceae</taxon>
        <taxon>Lysobacter</taxon>
    </lineage>
</organism>
<keyword evidence="4" id="KW-1185">Reference proteome</keyword>
<name>A0A108U4D8_9GAMM</name>
<keyword evidence="2" id="KW-0812">Transmembrane</keyword>
<feature type="transmembrane region" description="Helical" evidence="2">
    <location>
        <begin position="160"/>
        <end position="178"/>
    </location>
</feature>
<accession>A0A108U4D8</accession>
<evidence type="ECO:0000313" key="4">
    <source>
        <dbReference type="Proteomes" id="UP000023435"/>
    </source>
</evidence>
<keyword evidence="2" id="KW-1133">Transmembrane helix</keyword>
<evidence type="ECO:0000313" key="3">
    <source>
        <dbReference type="EMBL" id="KWS02342.1"/>
    </source>
</evidence>
<keyword evidence="2" id="KW-0472">Membrane</keyword>
<protein>
    <submittedName>
        <fullName evidence="3">Uncharacterized protein</fullName>
    </submittedName>
</protein>
<feature type="transmembrane region" description="Helical" evidence="2">
    <location>
        <begin position="333"/>
        <end position="351"/>
    </location>
</feature>
<dbReference type="EMBL" id="JAJA02000002">
    <property type="protein sequence ID" value="KWS02342.1"/>
    <property type="molecule type" value="Genomic_DNA"/>
</dbReference>
<dbReference type="AlphaFoldDB" id="A0A108U4D8"/>
<reference evidence="3 4" key="1">
    <citation type="journal article" date="2014" name="Genome Announc.">
        <title>Draft Genome Sequence of Lysobacter capsici AZ78, a Bacterium Antagonistic to Plant-Pathogenic Oomycetes.</title>
        <authorList>
            <person name="Puopolo G."/>
            <person name="Sonego P."/>
            <person name="Engelen K."/>
            <person name="Pertot I."/>
        </authorList>
    </citation>
    <scope>NUCLEOTIDE SEQUENCE [LARGE SCALE GENOMIC DNA]</scope>
    <source>
        <strain evidence="3 4">AZ78</strain>
    </source>
</reference>
<feature type="transmembrane region" description="Helical" evidence="2">
    <location>
        <begin position="309"/>
        <end position="327"/>
    </location>
</feature>
<evidence type="ECO:0000256" key="2">
    <source>
        <dbReference type="SAM" id="Phobius"/>
    </source>
</evidence>
<proteinExistence type="predicted"/>
<feature type="transmembrane region" description="Helical" evidence="2">
    <location>
        <begin position="108"/>
        <end position="129"/>
    </location>
</feature>